<evidence type="ECO:0000256" key="2">
    <source>
        <dbReference type="ARBA" id="ARBA00008263"/>
    </source>
</evidence>
<feature type="compositionally biased region" description="Acidic residues" evidence="11">
    <location>
        <begin position="808"/>
        <end position="834"/>
    </location>
</feature>
<feature type="domain" description="Topo IIA-type catalytic" evidence="12">
    <location>
        <begin position="34"/>
        <end position="499"/>
    </location>
</feature>
<gene>
    <name evidence="9" type="primary">gyrA</name>
    <name evidence="13" type="ordered locus">Deba_0263</name>
</gene>
<dbReference type="GO" id="GO:0005737">
    <property type="term" value="C:cytoplasm"/>
    <property type="evidence" value="ECO:0007669"/>
    <property type="project" value="UniProtKB-SubCell"/>
</dbReference>
<comment type="function">
    <text evidence="9">A type II topoisomerase that negatively supercoils closed circular double-stranded (ds) DNA in an ATP-dependent manner to modulate DNA topology and maintain chromosomes in an underwound state. Negative supercoiling favors strand separation, and DNA replication, transcription, recombination and repair, all of which involve strand separation. Also able to catalyze the interconversion of other topological isomers of dsDNA rings, including catenanes and knotted rings. Type II topoisomerases break and join 2 DNA strands simultaneously in an ATP-dependent manner.</text>
</comment>
<dbReference type="SUPFAM" id="SSF101904">
    <property type="entry name" value="GyrA/ParC C-terminal domain-like"/>
    <property type="match status" value="1"/>
</dbReference>
<evidence type="ECO:0000256" key="8">
    <source>
        <dbReference type="ARBA" id="ARBA00023235"/>
    </source>
</evidence>
<keyword evidence="7 9" id="KW-0238">DNA-binding</keyword>
<comment type="similarity">
    <text evidence="2 9">Belongs to the type II topoisomerase GyrA/ParC subunit family.</text>
</comment>
<dbReference type="NCBIfam" id="NF004044">
    <property type="entry name" value="PRK05561.1"/>
    <property type="match status" value="1"/>
</dbReference>
<dbReference type="Gene3D" id="1.10.268.10">
    <property type="entry name" value="Topoisomerase, domain 3"/>
    <property type="match status" value="1"/>
</dbReference>
<evidence type="ECO:0000259" key="12">
    <source>
        <dbReference type="PROSITE" id="PS52040"/>
    </source>
</evidence>
<feature type="region of interest" description="Disordered" evidence="11">
    <location>
        <begin position="806"/>
        <end position="834"/>
    </location>
</feature>
<dbReference type="Gene3D" id="3.90.199.10">
    <property type="entry name" value="Topoisomerase II, domain 5"/>
    <property type="match status" value="1"/>
</dbReference>
<evidence type="ECO:0000256" key="1">
    <source>
        <dbReference type="ARBA" id="ARBA00000185"/>
    </source>
</evidence>
<dbReference type="SMART" id="SM00434">
    <property type="entry name" value="TOP4c"/>
    <property type="match status" value="1"/>
</dbReference>
<dbReference type="STRING" id="644282.Deba_0263"/>
<evidence type="ECO:0000256" key="4">
    <source>
        <dbReference type="ARBA" id="ARBA00022741"/>
    </source>
</evidence>
<dbReference type="InterPro" id="IPR013760">
    <property type="entry name" value="Topo_IIA-like_dom_sf"/>
</dbReference>
<evidence type="ECO:0000313" key="14">
    <source>
        <dbReference type="Proteomes" id="UP000009047"/>
    </source>
</evidence>
<feature type="short sequence motif" description="GyrA-box" evidence="9">
    <location>
        <begin position="526"/>
        <end position="532"/>
    </location>
</feature>
<dbReference type="EC" id="5.6.2.2" evidence="9"/>
<evidence type="ECO:0000256" key="9">
    <source>
        <dbReference type="HAMAP-Rule" id="MF_01897"/>
    </source>
</evidence>
<dbReference type="OrthoDB" id="9806486at2"/>
<dbReference type="FunFam" id="1.10.268.10:FF:000001">
    <property type="entry name" value="DNA gyrase subunit A"/>
    <property type="match status" value="1"/>
</dbReference>
<dbReference type="FunFam" id="2.120.10.90:FF:000004">
    <property type="entry name" value="DNA gyrase subunit A"/>
    <property type="match status" value="1"/>
</dbReference>
<dbReference type="RefSeq" id="WP_013257096.1">
    <property type="nucleotide sequence ID" value="NC_014365.1"/>
</dbReference>
<dbReference type="GO" id="GO:0006261">
    <property type="term" value="P:DNA-templated DNA replication"/>
    <property type="evidence" value="ECO:0007669"/>
    <property type="project" value="UniProtKB-UniRule"/>
</dbReference>
<dbReference type="InterPro" id="IPR006691">
    <property type="entry name" value="GyrA/parC_rep"/>
</dbReference>
<dbReference type="EMBL" id="CP002085">
    <property type="protein sequence ID" value="ADK83640.1"/>
    <property type="molecule type" value="Genomic_DNA"/>
</dbReference>
<dbReference type="Gene3D" id="2.120.10.90">
    <property type="entry name" value="DNA gyrase/topoisomerase IV, subunit A, C-terminal"/>
    <property type="match status" value="1"/>
</dbReference>
<dbReference type="GO" id="GO:0005524">
    <property type="term" value="F:ATP binding"/>
    <property type="evidence" value="ECO:0007669"/>
    <property type="project" value="UniProtKB-UniRule"/>
</dbReference>
<comment type="miscellaneous">
    <text evidence="9">Few gyrases are as efficient as E.coli at forming negative supercoils. Not all organisms have 2 type II topoisomerases; in organisms with a single type II topoisomerase this enzyme also has to decatenate newly replicated chromosomes.</text>
</comment>
<dbReference type="GO" id="GO:0034335">
    <property type="term" value="F:DNA negative supercoiling activity"/>
    <property type="evidence" value="ECO:0007669"/>
    <property type="project" value="UniProtKB-ARBA"/>
</dbReference>
<keyword evidence="6 9" id="KW-0799">Topoisomerase</keyword>
<dbReference type="KEGG" id="dbr:Deba_0263"/>
<keyword evidence="14" id="KW-1185">Reference proteome</keyword>
<dbReference type="PROSITE" id="PS52040">
    <property type="entry name" value="TOPO_IIA"/>
    <property type="match status" value="1"/>
</dbReference>
<dbReference type="Pfam" id="PF00521">
    <property type="entry name" value="DNA_topoisoIV"/>
    <property type="match status" value="1"/>
</dbReference>
<dbReference type="InterPro" id="IPR002205">
    <property type="entry name" value="Topo_IIA_dom_A"/>
</dbReference>
<protein>
    <recommendedName>
        <fullName evidence="9">DNA gyrase subunit A</fullName>
        <ecNumber evidence="9">5.6.2.2</ecNumber>
    </recommendedName>
</protein>
<dbReference type="GO" id="GO:0005694">
    <property type="term" value="C:chromosome"/>
    <property type="evidence" value="ECO:0007669"/>
    <property type="project" value="InterPro"/>
</dbReference>
<reference evidence="13 14" key="1">
    <citation type="journal article" date="2010" name="Stand. Genomic Sci.">
        <title>Complete genome sequence of Desulfarculus baarsii type strain (2st14).</title>
        <authorList>
            <person name="Sun H."/>
            <person name="Spring S."/>
            <person name="Lapidus A."/>
            <person name="Davenport K."/>
            <person name="Del Rio T.G."/>
            <person name="Tice H."/>
            <person name="Nolan M."/>
            <person name="Copeland A."/>
            <person name="Cheng J.F."/>
            <person name="Lucas S."/>
            <person name="Tapia R."/>
            <person name="Goodwin L."/>
            <person name="Pitluck S."/>
            <person name="Ivanova N."/>
            <person name="Pagani I."/>
            <person name="Mavromatis K."/>
            <person name="Ovchinnikova G."/>
            <person name="Pati A."/>
            <person name="Chen A."/>
            <person name="Palaniappan K."/>
            <person name="Hauser L."/>
            <person name="Chang Y.J."/>
            <person name="Jeffries C.D."/>
            <person name="Detter J.C."/>
            <person name="Han C."/>
            <person name="Rohde M."/>
            <person name="Brambilla E."/>
            <person name="Goker M."/>
            <person name="Woyke T."/>
            <person name="Bristow J."/>
            <person name="Eisen J.A."/>
            <person name="Markowitz V."/>
            <person name="Hugenholtz P."/>
            <person name="Kyrpides N.C."/>
            <person name="Klenk H.P."/>
            <person name="Land M."/>
        </authorList>
    </citation>
    <scope>NUCLEOTIDE SEQUENCE [LARGE SCALE GENOMIC DNA]</scope>
    <source>
        <strain evidence="14">ATCC 33931 / DSM 2075 / LMG 7858 / VKM B-1802 / 2st14</strain>
    </source>
</reference>
<dbReference type="InterPro" id="IPR013757">
    <property type="entry name" value="Topo_IIA_A_a_sf"/>
</dbReference>
<evidence type="ECO:0000256" key="6">
    <source>
        <dbReference type="ARBA" id="ARBA00023029"/>
    </source>
</evidence>
<dbReference type="InterPro" id="IPR050220">
    <property type="entry name" value="Type_II_DNA_Topoisomerases"/>
</dbReference>
<evidence type="ECO:0000313" key="13">
    <source>
        <dbReference type="EMBL" id="ADK83640.1"/>
    </source>
</evidence>
<dbReference type="FunFam" id="3.90.199.10:FF:000001">
    <property type="entry name" value="DNA gyrase subunit A"/>
    <property type="match status" value="1"/>
</dbReference>
<dbReference type="PANTHER" id="PTHR43493">
    <property type="entry name" value="DNA GYRASE/TOPOISOMERASE SUBUNIT A"/>
    <property type="match status" value="1"/>
</dbReference>
<dbReference type="NCBIfam" id="TIGR01063">
    <property type="entry name" value="gyrA"/>
    <property type="match status" value="1"/>
</dbReference>
<name>E1QGC8_DESB2</name>
<dbReference type="GO" id="GO:0003677">
    <property type="term" value="F:DNA binding"/>
    <property type="evidence" value="ECO:0007669"/>
    <property type="project" value="UniProtKB-UniRule"/>
</dbReference>
<organism evidence="13 14">
    <name type="scientific">Desulfarculus baarsii (strain ATCC 33931 / DSM 2075 / LMG 7858 / VKM B-1802 / 2st14)</name>
    <dbReference type="NCBI Taxonomy" id="644282"/>
    <lineage>
        <taxon>Bacteria</taxon>
        <taxon>Pseudomonadati</taxon>
        <taxon>Thermodesulfobacteriota</taxon>
        <taxon>Desulfarculia</taxon>
        <taxon>Desulfarculales</taxon>
        <taxon>Desulfarculaceae</taxon>
        <taxon>Desulfarculus</taxon>
    </lineage>
</organism>
<evidence type="ECO:0000256" key="7">
    <source>
        <dbReference type="ARBA" id="ARBA00023125"/>
    </source>
</evidence>
<dbReference type="PANTHER" id="PTHR43493:SF5">
    <property type="entry name" value="DNA GYRASE SUBUNIT A, CHLOROPLASTIC_MITOCHONDRIAL"/>
    <property type="match status" value="1"/>
</dbReference>
<dbReference type="Proteomes" id="UP000009047">
    <property type="component" value="Chromosome"/>
</dbReference>
<proteinExistence type="inferred from homology"/>
<comment type="catalytic activity">
    <reaction evidence="1 9 10">
        <text>ATP-dependent breakage, passage and rejoining of double-stranded DNA.</text>
        <dbReference type="EC" id="5.6.2.2"/>
    </reaction>
</comment>
<keyword evidence="4 9" id="KW-0547">Nucleotide-binding</keyword>
<dbReference type="eggNOG" id="COG0188">
    <property type="taxonomic scope" value="Bacteria"/>
</dbReference>
<dbReference type="InterPro" id="IPR005743">
    <property type="entry name" value="GyrA"/>
</dbReference>
<evidence type="ECO:0000256" key="3">
    <source>
        <dbReference type="ARBA" id="ARBA00022490"/>
    </source>
</evidence>
<evidence type="ECO:0000256" key="11">
    <source>
        <dbReference type="SAM" id="MobiDB-lite"/>
    </source>
</evidence>
<sequence>MLPKDARKEDVRIEEEIRRSYLDYAMSVIVGRALPDARDGLKPVHRRILFAMRELRNDFNKPYKKSARVVGDVIGKYHPHGDSAVYDALVRMAQDFAMRYTLVDGQGNFGSVDGDAAAAMRYTEVRMAKLANELLADIDKDTVDFTDNYDGSLKEPVVLPTKAPALLINGSSGIAVGMATNIPPHNLGEVARALVALLDNPDIGVRELMRHVPGPDFPTRGFIHGAEGIEQAYRDGRGSIQIRAKANIETVARTKKTSIIVTELPYQVNKARLLEKVAELVKDKKIEGISDLRDESDRDGMRVVFDLRRDAVPQVVLNQLFKFTQMQTTFGINMLAIDRGRPRLMGLKDVLELFIEHRREIVLRRTAFDLAKAEARAHILEGLRIALDNLDEVIELIRAAKNPAEAKDGLMSRFSLSEKQAQAILEMRLQRLTGLERDKIMAEYREVIKEIARLRHILESDEEVRRIIREETLLLAEEFGDKRRTEIVGRVSDIELEDMIAEEEMVVTLSHGGYIKRTPTSLYRAQRRGGKGSRGMATKDEDFVEDLFTASTHSYLLIFTDAGRLYWLKVHEIPQAGRASRGKAIVNLVQMLPDESVSTVLAVREFVEGRQVIMATQKGVIKKTELMSFSRPRAGGIIAINLAEGDHLVSARLTDGEMEVFLATRQGQAIRFHESQVRSMGRAAAGVKGIDVEHDDQVVAMEAVAGAPTMLTITENGFGKRTRMDEYPARNRAGKGVITIKTTTRNGHVVSALVVGDDDEVMLITDVGKVIRMKVGGISVIGRNTQGVKLIDLEPGERLVAVARLAEPGDDEVEAGELPDEDDEIVAGPEPEDE</sequence>
<feature type="active site" description="O-(5'-phospho-DNA)-tyrosine intermediate" evidence="9 10">
    <location>
        <position position="122"/>
    </location>
</feature>
<dbReference type="GO" id="GO:0009330">
    <property type="term" value="C:DNA topoisomerase type II (double strand cut, ATP-hydrolyzing) complex"/>
    <property type="evidence" value="ECO:0007669"/>
    <property type="project" value="TreeGrafter"/>
</dbReference>
<dbReference type="AlphaFoldDB" id="E1QGC8"/>
<accession>E1QGC8</accession>
<dbReference type="NCBIfam" id="NF004043">
    <property type="entry name" value="PRK05560.1"/>
    <property type="match status" value="1"/>
</dbReference>
<comment type="subcellular location">
    <subcellularLocation>
        <location evidence="9">Cytoplasm</location>
    </subcellularLocation>
</comment>
<dbReference type="HOGENOM" id="CLU_002977_6_1_7"/>
<dbReference type="Gene3D" id="3.30.1360.40">
    <property type="match status" value="1"/>
</dbReference>
<keyword evidence="3 9" id="KW-0963">Cytoplasm</keyword>
<dbReference type="InterPro" id="IPR013758">
    <property type="entry name" value="Topo_IIA_A/C_ab"/>
</dbReference>
<dbReference type="SUPFAM" id="SSF56719">
    <property type="entry name" value="Type II DNA topoisomerase"/>
    <property type="match status" value="1"/>
</dbReference>
<dbReference type="InterPro" id="IPR035516">
    <property type="entry name" value="Gyrase/topoIV_suA_C"/>
</dbReference>
<dbReference type="Pfam" id="PF03989">
    <property type="entry name" value="DNA_gyraseA_C"/>
    <property type="match status" value="6"/>
</dbReference>
<dbReference type="HAMAP" id="MF_01897">
    <property type="entry name" value="GyrA"/>
    <property type="match status" value="1"/>
</dbReference>
<dbReference type="CDD" id="cd00187">
    <property type="entry name" value="TOP4c"/>
    <property type="match status" value="1"/>
</dbReference>
<evidence type="ECO:0000256" key="5">
    <source>
        <dbReference type="ARBA" id="ARBA00022840"/>
    </source>
</evidence>
<comment type="subunit">
    <text evidence="9">Heterotetramer, composed of two GyrA and two GyrB chains. In the heterotetramer, GyrA contains the active site tyrosine that forms a transient covalent intermediate with DNA, while GyrB binds cofactors and catalyzes ATP hydrolysis.</text>
</comment>
<evidence type="ECO:0000256" key="10">
    <source>
        <dbReference type="PROSITE-ProRule" id="PRU01384"/>
    </source>
</evidence>
<keyword evidence="5 9" id="KW-0067">ATP-binding</keyword>
<dbReference type="FunFam" id="3.30.1360.40:FF:000002">
    <property type="entry name" value="DNA gyrase subunit A"/>
    <property type="match status" value="1"/>
</dbReference>
<keyword evidence="8 9" id="KW-0413">Isomerase</keyword>
<dbReference type="GO" id="GO:0006265">
    <property type="term" value="P:DNA topological change"/>
    <property type="evidence" value="ECO:0007669"/>
    <property type="project" value="UniProtKB-UniRule"/>
</dbReference>